<organism evidence="1 2">
    <name type="scientific">Crotalaria pallida</name>
    <name type="common">Smooth rattlebox</name>
    <name type="synonym">Crotalaria striata</name>
    <dbReference type="NCBI Taxonomy" id="3830"/>
    <lineage>
        <taxon>Eukaryota</taxon>
        <taxon>Viridiplantae</taxon>
        <taxon>Streptophyta</taxon>
        <taxon>Embryophyta</taxon>
        <taxon>Tracheophyta</taxon>
        <taxon>Spermatophyta</taxon>
        <taxon>Magnoliopsida</taxon>
        <taxon>eudicotyledons</taxon>
        <taxon>Gunneridae</taxon>
        <taxon>Pentapetalae</taxon>
        <taxon>rosids</taxon>
        <taxon>fabids</taxon>
        <taxon>Fabales</taxon>
        <taxon>Fabaceae</taxon>
        <taxon>Papilionoideae</taxon>
        <taxon>50 kb inversion clade</taxon>
        <taxon>genistoids sensu lato</taxon>
        <taxon>core genistoids</taxon>
        <taxon>Crotalarieae</taxon>
        <taxon>Crotalaria</taxon>
    </lineage>
</organism>
<dbReference type="Proteomes" id="UP001372338">
    <property type="component" value="Unassembled WGS sequence"/>
</dbReference>
<evidence type="ECO:0000313" key="1">
    <source>
        <dbReference type="EMBL" id="KAK7250773.1"/>
    </source>
</evidence>
<evidence type="ECO:0000313" key="2">
    <source>
        <dbReference type="Proteomes" id="UP001372338"/>
    </source>
</evidence>
<protein>
    <submittedName>
        <fullName evidence="1">Uncharacterized protein</fullName>
    </submittedName>
</protein>
<proteinExistence type="predicted"/>
<name>A0AAN9EA09_CROPI</name>
<sequence length="317" mass="35698">MASYFYGYQPCYLATLSKGLINLFDRRFSKKLEKHEELDTLVGIFSYISKTETANLSTGSAEETMSGSSHSCRLQPNSRHVHEDLNYPNEENRKRVDKLSNPLELLAQSLITYGCKALFPYLQIYRNDGIPSAHFGIRAHLSICSSHKVLEMVDRLPEIVVVEELPRLRLENRDCKSRGALDLNISLADATDMTSDDKIRAITSWRRGNTDFLVRDHDLSVQYESATLEDGTWMYAACVGGKTNIDAQGDIPMVEKNDADNVEVQGMLPMEENNNADNVDPSSPPSPSFVAPTIYEEDEDLNVWLAAVTLYFLTKRS</sequence>
<reference evidence="1 2" key="1">
    <citation type="submission" date="2024-01" db="EMBL/GenBank/DDBJ databases">
        <title>The genomes of 5 underutilized Papilionoideae crops provide insights into root nodulation and disease resistanc.</title>
        <authorList>
            <person name="Yuan L."/>
        </authorList>
    </citation>
    <scope>NUCLEOTIDE SEQUENCE [LARGE SCALE GENOMIC DNA]</scope>
    <source>
        <strain evidence="1">ZHUSHIDOU_FW_LH</strain>
        <tissue evidence="1">Leaf</tissue>
    </source>
</reference>
<dbReference type="AlphaFoldDB" id="A0AAN9EA09"/>
<dbReference type="EMBL" id="JAYWIO010000007">
    <property type="protein sequence ID" value="KAK7250773.1"/>
    <property type="molecule type" value="Genomic_DNA"/>
</dbReference>
<gene>
    <name evidence="1" type="ORF">RIF29_33438</name>
</gene>
<comment type="caution">
    <text evidence="1">The sequence shown here is derived from an EMBL/GenBank/DDBJ whole genome shotgun (WGS) entry which is preliminary data.</text>
</comment>
<keyword evidence="2" id="KW-1185">Reference proteome</keyword>
<accession>A0AAN9EA09</accession>